<dbReference type="InterPro" id="IPR036423">
    <property type="entry name" value="SOD-like_Cu/Zn_dom_sf"/>
</dbReference>
<dbReference type="Proteomes" id="UP000070501">
    <property type="component" value="Unassembled WGS sequence"/>
</dbReference>
<dbReference type="AlphaFoldDB" id="A0A136JB77"/>
<gene>
    <name evidence="13" type="ORF">Micbo1qcDRAFT_202233</name>
</gene>
<evidence type="ECO:0000313" key="13">
    <source>
        <dbReference type="EMBL" id="KXJ94356.1"/>
    </source>
</evidence>
<evidence type="ECO:0000256" key="8">
    <source>
        <dbReference type="ARBA" id="ARBA00023157"/>
    </source>
</evidence>
<dbReference type="Pfam" id="PF00403">
    <property type="entry name" value="HMA"/>
    <property type="match status" value="1"/>
</dbReference>
<dbReference type="SUPFAM" id="SSF49329">
    <property type="entry name" value="Cu,Zn superoxide dismutase-like"/>
    <property type="match status" value="1"/>
</dbReference>
<evidence type="ECO:0000256" key="6">
    <source>
        <dbReference type="ARBA" id="ARBA00022490"/>
    </source>
</evidence>
<evidence type="ECO:0000256" key="5">
    <source>
        <dbReference type="ARBA" id="ARBA00016103"/>
    </source>
</evidence>
<accession>A0A136JB77</accession>
<keyword evidence="7" id="KW-0479">Metal-binding</keyword>
<name>A0A136JB77_9PEZI</name>
<keyword evidence="6" id="KW-0963">Cytoplasm</keyword>
<dbReference type="PANTHER" id="PTHR10003">
    <property type="entry name" value="SUPEROXIDE DISMUTASE CU-ZN -RELATED"/>
    <property type="match status" value="1"/>
</dbReference>
<proteinExistence type="inferred from homology"/>
<evidence type="ECO:0000256" key="3">
    <source>
        <dbReference type="ARBA" id="ARBA00004496"/>
    </source>
</evidence>
<feature type="domain" description="HMA" evidence="12">
    <location>
        <begin position="10"/>
        <end position="73"/>
    </location>
</feature>
<reference evidence="14" key="1">
    <citation type="submission" date="2016-02" db="EMBL/GenBank/DDBJ databases">
        <title>Draft genome sequence of Microdochium bolleyi, a fungal endophyte of beachgrass.</title>
        <authorList>
            <consortium name="DOE Joint Genome Institute"/>
            <person name="David A.S."/>
            <person name="May G."/>
            <person name="Haridas S."/>
            <person name="Lim J."/>
            <person name="Wang M."/>
            <person name="Labutti K."/>
            <person name="Lipzen A."/>
            <person name="Barry K."/>
            <person name="Grigoriev I.V."/>
        </authorList>
    </citation>
    <scope>NUCLEOTIDE SEQUENCE [LARGE SCALE GENOMIC DNA]</scope>
    <source>
        <strain evidence="14">J235TASD1</strain>
    </source>
</reference>
<dbReference type="FunCoup" id="A0A136JB77">
    <property type="interactions" value="277"/>
</dbReference>
<dbReference type="OrthoDB" id="666972at2759"/>
<dbReference type="EMBL" id="KQ964247">
    <property type="protein sequence ID" value="KXJ94356.1"/>
    <property type="molecule type" value="Genomic_DNA"/>
</dbReference>
<evidence type="ECO:0000256" key="10">
    <source>
        <dbReference type="ARBA" id="ARBA00032899"/>
    </source>
</evidence>
<keyword evidence="14" id="KW-1185">Reference proteome</keyword>
<dbReference type="InterPro" id="IPR006121">
    <property type="entry name" value="HMA_dom"/>
</dbReference>
<dbReference type="InterPro" id="IPR001424">
    <property type="entry name" value="SOD_Cu_Zn_dom"/>
</dbReference>
<comment type="cofactor">
    <cofactor evidence="1">
        <name>Cu(2+)</name>
        <dbReference type="ChEBI" id="CHEBI:29036"/>
    </cofactor>
</comment>
<dbReference type="Gene3D" id="2.60.40.200">
    <property type="entry name" value="Superoxide dismutase, copper/zinc binding domain"/>
    <property type="match status" value="1"/>
</dbReference>
<evidence type="ECO:0000256" key="7">
    <source>
        <dbReference type="ARBA" id="ARBA00022723"/>
    </source>
</evidence>
<dbReference type="SUPFAM" id="SSF55008">
    <property type="entry name" value="HMA, heavy metal-associated domain"/>
    <property type="match status" value="1"/>
</dbReference>
<keyword evidence="8" id="KW-1015">Disulfide bond</keyword>
<evidence type="ECO:0000256" key="2">
    <source>
        <dbReference type="ARBA" id="ARBA00003917"/>
    </source>
</evidence>
<comment type="similarity">
    <text evidence="4">Belongs to the CCS1 family.</text>
</comment>
<evidence type="ECO:0000256" key="9">
    <source>
        <dbReference type="ARBA" id="ARBA00025798"/>
    </source>
</evidence>
<evidence type="ECO:0000259" key="12">
    <source>
        <dbReference type="PROSITE" id="PS50846"/>
    </source>
</evidence>
<comment type="function">
    <text evidence="2">Destroys radicals which are normally produced within the cells and which are toxic to biological systems.</text>
</comment>
<evidence type="ECO:0000256" key="4">
    <source>
        <dbReference type="ARBA" id="ARBA00010636"/>
    </source>
</evidence>
<evidence type="ECO:0000256" key="1">
    <source>
        <dbReference type="ARBA" id="ARBA00001973"/>
    </source>
</evidence>
<comment type="similarity">
    <text evidence="9">In the C-terminal section; belongs to the Cu-Zn superoxide dismutase family.</text>
</comment>
<organism evidence="13 14">
    <name type="scientific">Microdochium bolleyi</name>
    <dbReference type="NCBI Taxonomy" id="196109"/>
    <lineage>
        <taxon>Eukaryota</taxon>
        <taxon>Fungi</taxon>
        <taxon>Dikarya</taxon>
        <taxon>Ascomycota</taxon>
        <taxon>Pezizomycotina</taxon>
        <taxon>Sordariomycetes</taxon>
        <taxon>Xylariomycetidae</taxon>
        <taxon>Xylariales</taxon>
        <taxon>Microdochiaceae</taxon>
        <taxon>Microdochium</taxon>
    </lineage>
</organism>
<dbReference type="Gene3D" id="3.30.70.100">
    <property type="match status" value="1"/>
</dbReference>
<dbReference type="CDD" id="cd00371">
    <property type="entry name" value="HMA"/>
    <property type="match status" value="1"/>
</dbReference>
<dbReference type="InterPro" id="IPR024134">
    <property type="entry name" value="SOD_Cu/Zn_/chaperone"/>
</dbReference>
<dbReference type="STRING" id="196109.A0A136JB77"/>
<dbReference type="PROSITE" id="PS50846">
    <property type="entry name" value="HMA_2"/>
    <property type="match status" value="1"/>
</dbReference>
<evidence type="ECO:0000313" key="14">
    <source>
        <dbReference type="Proteomes" id="UP000070501"/>
    </source>
</evidence>
<dbReference type="GO" id="GO:0005737">
    <property type="term" value="C:cytoplasm"/>
    <property type="evidence" value="ECO:0007669"/>
    <property type="project" value="UniProtKB-SubCell"/>
</dbReference>
<dbReference type="FunFam" id="3.30.70.100:FF:000038">
    <property type="entry name" value="Superoxide dismutase 1 copper chaperone"/>
    <property type="match status" value="1"/>
</dbReference>
<dbReference type="InterPro" id="IPR036163">
    <property type="entry name" value="HMA_dom_sf"/>
</dbReference>
<dbReference type="GO" id="GO:0006801">
    <property type="term" value="P:superoxide metabolic process"/>
    <property type="evidence" value="ECO:0007669"/>
    <property type="project" value="InterPro"/>
</dbReference>
<evidence type="ECO:0000256" key="11">
    <source>
        <dbReference type="SAM" id="MobiDB-lite"/>
    </source>
</evidence>
<feature type="region of interest" description="Disordered" evidence="11">
    <location>
        <begin position="161"/>
        <end position="180"/>
    </location>
</feature>
<dbReference type="GO" id="GO:0005507">
    <property type="term" value="F:copper ion binding"/>
    <property type="evidence" value="ECO:0007669"/>
    <property type="project" value="InterPro"/>
</dbReference>
<dbReference type="Pfam" id="PF00080">
    <property type="entry name" value="Sod_Cu"/>
    <property type="match status" value="1"/>
</dbReference>
<dbReference type="InParanoid" id="A0A136JB77"/>
<sequence>MAIQGQAKTPFQTLFAVHMTCESCVNSVTDSLNALEGVNRVHADLEKQQVTVEGTAAPSSIVSAIEATGRDAILRGSGTTDGAAVCILETFHKTCGSEAGPLPSSTGQTNSWIDERNVRGLARMVSVSPTTTIVDLTIHGVQPGTYNATIREYGNLQHGAASTGPAWGGDSNSSSSSQPRGLLGTIEVGADGKGFMFTDHPLQVWEIIGHAMVVSQQDVGKAELENNDSTVLGVVARSAGMWDNDKAVCSCTGKTLWEERKDQVSKGMI</sequence>
<comment type="subcellular location">
    <subcellularLocation>
        <location evidence="3">Cytoplasm</location>
    </subcellularLocation>
</comment>
<protein>
    <recommendedName>
        <fullName evidence="5">Superoxide dismutase 1 copper chaperone</fullName>
    </recommendedName>
    <alternativeName>
        <fullName evidence="10">Superoxide dismutase copper chaperone</fullName>
    </alternativeName>
</protein>